<evidence type="ECO:0000313" key="13">
    <source>
        <dbReference type="Proteomes" id="UP000002866"/>
    </source>
</evidence>
<dbReference type="Pfam" id="PF00439">
    <property type="entry name" value="Bromodomain"/>
    <property type="match status" value="1"/>
</dbReference>
<evidence type="ECO:0000256" key="4">
    <source>
        <dbReference type="ARBA" id="ARBA00023117"/>
    </source>
</evidence>
<dbReference type="GO" id="GO:0005634">
    <property type="term" value="C:nucleus"/>
    <property type="evidence" value="ECO:0007669"/>
    <property type="project" value="UniProtKB-SubCell"/>
</dbReference>
<dbReference type="Proteomes" id="UP000002866">
    <property type="component" value="Chromosome 9"/>
</dbReference>
<feature type="compositionally biased region" description="Basic and acidic residues" evidence="10">
    <location>
        <begin position="395"/>
        <end position="409"/>
    </location>
</feature>
<dbReference type="PROSITE" id="PS50014">
    <property type="entry name" value="BROMODOMAIN_2"/>
    <property type="match status" value="1"/>
</dbReference>
<feature type="compositionally biased region" description="Acidic residues" evidence="10">
    <location>
        <begin position="740"/>
        <end position="756"/>
    </location>
</feature>
<feature type="region of interest" description="Disordered" evidence="10">
    <location>
        <begin position="113"/>
        <end position="141"/>
    </location>
</feature>
<feature type="compositionally biased region" description="Polar residues" evidence="10">
    <location>
        <begin position="223"/>
        <end position="232"/>
    </location>
</feature>
<dbReference type="FunFam" id="1.20.920.10:FF:000032">
    <property type="entry name" value="Transcriptional activator spt7"/>
    <property type="match status" value="1"/>
</dbReference>
<dbReference type="STRING" id="1071380.I2H918"/>
<dbReference type="SMART" id="SM00297">
    <property type="entry name" value="BROMO"/>
    <property type="match status" value="1"/>
</dbReference>
<dbReference type="eggNOG" id="KOG1472">
    <property type="taxonomic scope" value="Eukaryota"/>
</dbReference>
<feature type="region of interest" description="Disordered" evidence="10">
    <location>
        <begin position="723"/>
        <end position="756"/>
    </location>
</feature>
<protein>
    <recommendedName>
        <fullName evidence="7">SAGA complex subunit Spt7</fullName>
    </recommendedName>
</protein>
<feature type="compositionally biased region" description="Polar residues" evidence="10">
    <location>
        <begin position="376"/>
        <end position="394"/>
    </location>
</feature>
<name>I2H918_HENB6</name>
<feature type="compositionally biased region" description="Polar residues" evidence="10">
    <location>
        <begin position="259"/>
        <end position="273"/>
    </location>
</feature>
<dbReference type="PANTHER" id="PTHR47343">
    <property type="entry name" value="TRANSCRIPTIONAL ACTIVATOR SPT7"/>
    <property type="match status" value="1"/>
</dbReference>
<evidence type="ECO:0000256" key="6">
    <source>
        <dbReference type="ARBA" id="ARBA00023242"/>
    </source>
</evidence>
<sequence>MYNNRVPLQNYQKTNAESLLKLSQKLFSDQIFDLYLTPFQLILLEYLLSIENDSNRLMTWKEFLNGNISLNVKMFSNIPMTNNNINNNDNINDNSHNNLFNDQNYNLLNNNLKSNEKQTPKSLNDRESSLSVDNTNPNEDDMSRVDLENFRQQINGHQFIGNLSLKVRYVLWQCVIDVNYANNEDFMGNIDEPSLLDYVLLDTELEDNAKNESESQEMPFLITKTNENTETPKPNDDYDDEEDNYDDEDEEDTTKKEVTINQPDPVNNQSSITPGECKYDDQHKLIIDFSISRNTLQNLRNSDSSKIMENSNKIYHSFEHDRETMLKRLKLVENDKLLETSKKRRRSNSGSEENNSDDDEHNMDDNLKDQEKPATKVQSNKSQKNNVGHSGSKVNKSDNSKEEDRPHENKRPRKNSTHVPNVSLGAANLSLSHLLSEIHENKPKLKMSDYELRHLIIDVRKNRSKWASDEKVGQEELYEACEKVVLELRNYTEHSTPFLNKVSKREAPNYHQVIKKSMDLNTVLKKLKTFQYTRKLEFVDDIMLIWKNCLTYNSDPSHYLRAHAFAMQKKSLQLIPLIPDIVIRNRAEVEKEIESMENDKDYKEEDEVAGSGRKGLNMGAHKPANASESTESNINNTETQEKNGVAEDEEPESKETDANLGNDVRDQNSLDKEPITTNSTTIDTTITDGDTITNTTSDAIDVTSNIITAPSQNQDNDLTQENENLENKKESSNVNRVAENEENEEIQMEEDAEEEDIDDELEETAHFMERDDDKDDVELSIWKTLTAPVRARLCMDRSSYFKDGKLNKDAKALLKNPDKMKNFDQLLIEYKEQKEQERENKIQEKELVMKNGFGTIIKQEFETQLQVVADSEIDSEAILDKEPPELDMDDMTFFTQYEINNTIPPLKYDGVETTSVDKDEDELVKHMLQEDNSTTIKFGGNDDSGLTPQMNKNITLIQQIRHICHKISLIRLLQSPQSMHSSKTNAQRSAFLESHQFKPTNFETIFELDPVSALPTRDMKYSKVLMKNMMYKNVSKIAMANGFESTQPSAISILSDMSEIYLSNLIKTIKVHQESVSLNQKSTSDILKLSLLENGIFRPDELYTYIETEFTKKTKRLSDVKVKLENFLRELLRPTLKSLSEQNFEDESQSFMTGDFATEITGEDFFGFKELGLEKEFGVLSSAVPLQMLTFRLQSNTVDSADQTKKIQPEEYHNIVYRKIIKEDIDSKRYSSILTPLLEKAMARSEAYLIKIKKSQTLPESEEDKYPEGTILEDDEILIKGKSNNRPKIPPTGKISTNYKKKLIADAFFLPEEEAKEIKTEVSSNQNDSQPEKSDQNIPKDENHEDSFLQDPLDTPTGVNTDFLFGQTTSPATSSFSLSLPRLDQ</sequence>
<feature type="compositionally biased region" description="Acidic residues" evidence="10">
    <location>
        <begin position="237"/>
        <end position="252"/>
    </location>
</feature>
<evidence type="ECO:0000256" key="3">
    <source>
        <dbReference type="ARBA" id="ARBA00023015"/>
    </source>
</evidence>
<evidence type="ECO:0000256" key="1">
    <source>
        <dbReference type="ARBA" id="ARBA00004123"/>
    </source>
</evidence>
<dbReference type="GO" id="GO:0000124">
    <property type="term" value="C:SAGA complex"/>
    <property type="evidence" value="ECO:0007669"/>
    <property type="project" value="EnsemblFungi"/>
</dbReference>
<dbReference type="GO" id="GO:0046695">
    <property type="term" value="C:SLIK (SAGA-like) complex"/>
    <property type="evidence" value="ECO:0007669"/>
    <property type="project" value="EnsemblFungi"/>
</dbReference>
<dbReference type="InParanoid" id="I2H918"/>
<feature type="compositionally biased region" description="Basic and acidic residues" evidence="10">
    <location>
        <begin position="363"/>
        <end position="374"/>
    </location>
</feature>
<dbReference type="OMA" id="RHICHKI"/>
<evidence type="ECO:0000256" key="8">
    <source>
        <dbReference type="PROSITE-ProRule" id="PRU00035"/>
    </source>
</evidence>
<evidence type="ECO:0000256" key="5">
    <source>
        <dbReference type="ARBA" id="ARBA00023163"/>
    </source>
</evidence>
<organism evidence="12 13">
    <name type="scientific">Henningerozyma blattae (strain ATCC 34711 / CBS 6284 / DSM 70876 / NBRC 10599 / NRRL Y-10934 / UCD 77-7)</name>
    <name type="common">Yeast</name>
    <name type="synonym">Tetrapisispora blattae</name>
    <dbReference type="NCBI Taxonomy" id="1071380"/>
    <lineage>
        <taxon>Eukaryota</taxon>
        <taxon>Fungi</taxon>
        <taxon>Dikarya</taxon>
        <taxon>Ascomycota</taxon>
        <taxon>Saccharomycotina</taxon>
        <taxon>Saccharomycetes</taxon>
        <taxon>Saccharomycetales</taxon>
        <taxon>Saccharomycetaceae</taxon>
        <taxon>Henningerozyma</taxon>
    </lineage>
</organism>
<keyword evidence="6" id="KW-0539">Nucleus</keyword>
<feature type="compositionally biased region" description="Basic and acidic residues" evidence="10">
    <location>
        <begin position="653"/>
        <end position="674"/>
    </location>
</feature>
<feature type="region of interest" description="Disordered" evidence="10">
    <location>
        <begin position="209"/>
        <end position="276"/>
    </location>
</feature>
<dbReference type="Gene3D" id="1.10.20.10">
    <property type="entry name" value="Histone, subunit A"/>
    <property type="match status" value="1"/>
</dbReference>
<evidence type="ECO:0000256" key="10">
    <source>
        <dbReference type="SAM" id="MobiDB-lite"/>
    </source>
</evidence>
<feature type="compositionally biased region" description="Basic and acidic residues" evidence="10">
    <location>
        <begin position="1330"/>
        <end position="1347"/>
    </location>
</feature>
<dbReference type="EMBL" id="HE806324">
    <property type="protein sequence ID" value="CCH62870.1"/>
    <property type="molecule type" value="Genomic_DNA"/>
</dbReference>
<reference evidence="12 13" key="1">
    <citation type="journal article" date="2011" name="Proc. Natl. Acad. Sci. U.S.A.">
        <title>Evolutionary erosion of yeast sex chromosomes by mating-type switching accidents.</title>
        <authorList>
            <person name="Gordon J.L."/>
            <person name="Armisen D."/>
            <person name="Proux-Wera E."/>
            <person name="Oheigeartaigh S.S."/>
            <person name="Byrne K.P."/>
            <person name="Wolfe K.H."/>
        </authorList>
    </citation>
    <scope>NUCLEOTIDE SEQUENCE [LARGE SCALE GENOMIC DNA]</scope>
    <source>
        <strain evidence="13">ATCC 34711 / CBS 6284 / DSM 70876 / NBRC 10599 / NRRL Y-10934 / UCD 77-7</strain>
    </source>
</reference>
<dbReference type="InterPro" id="IPR036427">
    <property type="entry name" value="Bromodomain-like_sf"/>
</dbReference>
<dbReference type="GO" id="GO:0046982">
    <property type="term" value="F:protein heterodimerization activity"/>
    <property type="evidence" value="ECO:0007669"/>
    <property type="project" value="InterPro"/>
</dbReference>
<keyword evidence="4 8" id="KW-0103">Bromodomain</keyword>
<feature type="region of interest" description="Disordered" evidence="10">
    <location>
        <begin position="594"/>
        <end position="693"/>
    </location>
</feature>
<keyword evidence="5" id="KW-0804">Transcription</keyword>
<evidence type="ECO:0000256" key="7">
    <source>
        <dbReference type="ARBA" id="ARBA00093633"/>
    </source>
</evidence>
<evidence type="ECO:0000313" key="12">
    <source>
        <dbReference type="EMBL" id="CCH62870.1"/>
    </source>
</evidence>
<dbReference type="InterPro" id="IPR009072">
    <property type="entry name" value="Histone-fold"/>
</dbReference>
<accession>I2H918</accession>
<feature type="compositionally biased region" description="Basic and acidic residues" evidence="10">
    <location>
        <begin position="594"/>
        <end position="603"/>
    </location>
</feature>
<dbReference type="RefSeq" id="XP_004182389.1">
    <property type="nucleotide sequence ID" value="XM_004182341.1"/>
</dbReference>
<dbReference type="HOGENOM" id="CLU_006198_0_1_1"/>
<dbReference type="GO" id="GO:0065003">
    <property type="term" value="P:protein-containing complex assembly"/>
    <property type="evidence" value="ECO:0007669"/>
    <property type="project" value="EnsemblFungi"/>
</dbReference>
<dbReference type="KEGG" id="tbl:TBLA_0I02120"/>
<dbReference type="FunCoup" id="I2H918">
    <property type="interactions" value="578"/>
</dbReference>
<gene>
    <name evidence="12" type="primary">TBLA0I02120</name>
    <name evidence="12" type="ORF">TBLA_0I02120</name>
</gene>
<dbReference type="InterPro" id="IPR037782">
    <property type="entry name" value="Spt7"/>
</dbReference>
<dbReference type="PROSITE" id="PS00633">
    <property type="entry name" value="BROMODOMAIN_1"/>
    <property type="match status" value="1"/>
</dbReference>
<keyword evidence="9" id="KW-0175">Coiled coil</keyword>
<feature type="compositionally biased region" description="Polar residues" evidence="10">
    <location>
        <begin position="626"/>
        <end position="638"/>
    </location>
</feature>
<feature type="region of interest" description="Disordered" evidence="10">
    <location>
        <begin position="340"/>
        <end position="422"/>
    </location>
</feature>
<dbReference type="InterPro" id="IPR001487">
    <property type="entry name" value="Bromodomain"/>
</dbReference>
<keyword evidence="3" id="KW-0805">Transcription regulation</keyword>
<evidence type="ECO:0000259" key="11">
    <source>
        <dbReference type="PROSITE" id="PS50014"/>
    </source>
</evidence>
<dbReference type="GO" id="GO:0005198">
    <property type="term" value="F:structural molecule activity"/>
    <property type="evidence" value="ECO:0007669"/>
    <property type="project" value="EnsemblFungi"/>
</dbReference>
<keyword evidence="13" id="KW-1185">Reference proteome</keyword>
<dbReference type="SUPFAM" id="SSF47370">
    <property type="entry name" value="Bromodomain"/>
    <property type="match status" value="1"/>
</dbReference>
<feature type="coiled-coil region" evidence="9">
    <location>
        <begin position="820"/>
        <end position="851"/>
    </location>
</feature>
<dbReference type="InterPro" id="IPR018359">
    <property type="entry name" value="Bromodomain_CS"/>
</dbReference>
<feature type="region of interest" description="Disordered" evidence="10">
    <location>
        <begin position="1317"/>
        <end position="1385"/>
    </location>
</feature>
<dbReference type="OrthoDB" id="21449at2759"/>
<dbReference type="PRINTS" id="PR00503">
    <property type="entry name" value="BROMODOMAIN"/>
</dbReference>
<dbReference type="PANTHER" id="PTHR47343:SF1">
    <property type="entry name" value="TRANSCRIPTIONAL ACTIVATOR SPT7"/>
    <property type="match status" value="1"/>
</dbReference>
<dbReference type="CDD" id="cd05510">
    <property type="entry name" value="Bromo_SPT7_like"/>
    <property type="match status" value="1"/>
</dbReference>
<dbReference type="GO" id="GO:0006357">
    <property type="term" value="P:regulation of transcription by RNA polymerase II"/>
    <property type="evidence" value="ECO:0007669"/>
    <property type="project" value="EnsemblFungi"/>
</dbReference>
<dbReference type="Gene3D" id="1.20.920.10">
    <property type="entry name" value="Bromodomain-like"/>
    <property type="match status" value="1"/>
</dbReference>
<proteinExistence type="predicted"/>
<feature type="domain" description="Bromo" evidence="11">
    <location>
        <begin position="490"/>
        <end position="560"/>
    </location>
</feature>
<dbReference type="GO" id="GO:0000747">
    <property type="term" value="P:conjugation with cellular fusion"/>
    <property type="evidence" value="ECO:0007669"/>
    <property type="project" value="EnsemblFungi"/>
</dbReference>
<evidence type="ECO:0000256" key="2">
    <source>
        <dbReference type="ARBA" id="ARBA00022553"/>
    </source>
</evidence>
<feature type="compositionally biased region" description="Basic and acidic residues" evidence="10">
    <location>
        <begin position="114"/>
        <end position="128"/>
    </location>
</feature>
<dbReference type="GO" id="GO:0006325">
    <property type="term" value="P:chromatin organization"/>
    <property type="evidence" value="ECO:0007669"/>
    <property type="project" value="EnsemblFungi"/>
</dbReference>
<feature type="compositionally biased region" description="Low complexity" evidence="10">
    <location>
        <begin position="675"/>
        <end position="693"/>
    </location>
</feature>
<dbReference type="GeneID" id="14498047"/>
<feature type="compositionally biased region" description="Polar residues" evidence="10">
    <location>
        <begin position="1366"/>
        <end position="1378"/>
    </location>
</feature>
<keyword evidence="2" id="KW-0597">Phosphoprotein</keyword>
<comment type="subcellular location">
    <subcellularLocation>
        <location evidence="1">Nucleus</location>
    </subcellularLocation>
</comment>
<evidence type="ECO:0000256" key="9">
    <source>
        <dbReference type="SAM" id="Coils"/>
    </source>
</evidence>